<organism evidence="2 3">
    <name type="scientific">Paraburkholderia solisilvae</name>
    <dbReference type="NCBI Taxonomy" id="624376"/>
    <lineage>
        <taxon>Bacteria</taxon>
        <taxon>Pseudomonadati</taxon>
        <taxon>Pseudomonadota</taxon>
        <taxon>Betaproteobacteria</taxon>
        <taxon>Burkholderiales</taxon>
        <taxon>Burkholderiaceae</taxon>
        <taxon>Paraburkholderia</taxon>
    </lineage>
</organism>
<evidence type="ECO:0000313" key="2">
    <source>
        <dbReference type="EMBL" id="CAB3772024.1"/>
    </source>
</evidence>
<sequence length="449" mass="47443">MVSMVGMGSLATGQAWIESNRQDAGARDVPVRVKRAQFKPRWQSNKESWAEFQCRYYNWRMGLPARTSCVGSKIPPREGRTPDARPADIALQVALSFVSGGPFNPVIGGRFAGAGSVAVLSRPGGGLRFDLTIVGERPVGARPATAAAAERTGAPTQSPMDTTSPPRSNAQSPMDTASQPRSNAQSPMDTASPPRSNAQSPMDTASPPRSNAQSPMDTVSPPHSNAQTPMDIPPPSSDALSGKPTSASTRAHDFPAPKPAAATAGANIEVHTPASQGLYLNRQGMLEKKAFSTVYRVAPVSERDAIQQYGFLPSTHFGGIDKMISGDALIVSETADGARVFGDGEYGPGCYDLYEIDARGYIGASLQDNVDFNTRVMASRLGYTREALESMPPRDIAEGALEFREAHIDAAAGGPHRLRLIEYGALPPPASLNDVLHGGKTGSGSASDR</sequence>
<gene>
    <name evidence="2" type="ORF">LMG29739_06177</name>
</gene>
<name>A0A6J5F0Z4_9BURK</name>
<dbReference type="RefSeq" id="WP_175115300.1">
    <property type="nucleotide sequence ID" value="NZ_CADIKF010000089.1"/>
</dbReference>
<feature type="region of interest" description="Disordered" evidence="1">
    <location>
        <begin position="142"/>
        <end position="260"/>
    </location>
</feature>
<evidence type="ECO:0000256" key="1">
    <source>
        <dbReference type="SAM" id="MobiDB-lite"/>
    </source>
</evidence>
<feature type="compositionally biased region" description="Low complexity" evidence="1">
    <location>
        <begin position="142"/>
        <end position="156"/>
    </location>
</feature>
<proteinExistence type="predicted"/>
<evidence type="ECO:0000313" key="3">
    <source>
        <dbReference type="Proteomes" id="UP000494329"/>
    </source>
</evidence>
<reference evidence="2 3" key="1">
    <citation type="submission" date="2020-04" db="EMBL/GenBank/DDBJ databases">
        <authorList>
            <person name="De Canck E."/>
        </authorList>
    </citation>
    <scope>NUCLEOTIDE SEQUENCE [LARGE SCALE GENOMIC DNA]</scope>
    <source>
        <strain evidence="2 3">LMG 29739</strain>
    </source>
</reference>
<dbReference type="EMBL" id="CADIKF010000089">
    <property type="protein sequence ID" value="CAB3772024.1"/>
    <property type="molecule type" value="Genomic_DNA"/>
</dbReference>
<dbReference type="AlphaFoldDB" id="A0A6J5F0Z4"/>
<feature type="compositionally biased region" description="Polar residues" evidence="1">
    <location>
        <begin position="157"/>
        <end position="228"/>
    </location>
</feature>
<dbReference type="Proteomes" id="UP000494329">
    <property type="component" value="Unassembled WGS sequence"/>
</dbReference>
<protein>
    <submittedName>
        <fullName evidence="2">Uncharacterized protein</fullName>
    </submittedName>
</protein>
<keyword evidence="3" id="KW-1185">Reference proteome</keyword>
<accession>A0A6J5F0Z4</accession>